<dbReference type="OrthoDB" id="379641at2157"/>
<dbReference type="KEGG" id="mhu:Mhun_2416"/>
<dbReference type="HOGENOM" id="CLU_975249_0_0_2"/>
<keyword evidence="2" id="KW-0812">Transmembrane</keyword>
<dbReference type="Pfam" id="PF07790">
    <property type="entry name" value="Pilin_N"/>
    <property type="match status" value="1"/>
</dbReference>
<dbReference type="InterPro" id="IPR000601">
    <property type="entry name" value="PKD_dom"/>
</dbReference>
<evidence type="ECO:0000313" key="4">
    <source>
        <dbReference type="EMBL" id="ABD42118.1"/>
    </source>
</evidence>
<keyword evidence="5" id="KW-1185">Reference proteome</keyword>
<feature type="region of interest" description="Disordered" evidence="1">
    <location>
        <begin position="167"/>
        <end position="193"/>
    </location>
</feature>
<sequence length="285" mass="30665">MTPHDLNNKAVSTLVGLILIIFLVVAMAGIIYALIFGLVSSVEKTAYVVTGAKIIPIAPNIDGIEVVHRNGDTMYYENQSRDAQYEVRFMVDTSEESSVVITDPTYLSSDTTWSPGDRVIIFRKADGYYLANDPALISGAIPLPSGPIAIRIIDNTHSQLIAYEGAGSIGSEPTSTPTTEPTTEPTTIPPTPTPVPVQNCYNCGPGEGFTVSFTTQVRGLLTIRFKDDSSPQPNTRAWTFGDGGSASGELIDHTFPAPGSYQITLTVKRNNSPCTCTLTRWIMVG</sequence>
<evidence type="ECO:0000256" key="2">
    <source>
        <dbReference type="SAM" id="Phobius"/>
    </source>
</evidence>
<dbReference type="CDD" id="cd00146">
    <property type="entry name" value="PKD"/>
    <property type="match status" value="1"/>
</dbReference>
<dbReference type="RefSeq" id="WP_011449376.1">
    <property type="nucleotide sequence ID" value="NC_007796.1"/>
</dbReference>
<name>Q2FN85_METHJ</name>
<dbReference type="Gene3D" id="2.60.40.10">
    <property type="entry name" value="Immunoglobulins"/>
    <property type="match status" value="1"/>
</dbReference>
<dbReference type="AlphaFoldDB" id="Q2FN85"/>
<dbReference type="InterPro" id="IPR022409">
    <property type="entry name" value="PKD/Chitinase_dom"/>
</dbReference>
<dbReference type="InParanoid" id="Q2FN85"/>
<proteinExistence type="predicted"/>
<protein>
    <submittedName>
        <fullName evidence="4">PKD</fullName>
    </submittedName>
</protein>
<evidence type="ECO:0000313" key="5">
    <source>
        <dbReference type="Proteomes" id="UP000001941"/>
    </source>
</evidence>
<feature type="domain" description="PKD" evidence="3">
    <location>
        <begin position="221"/>
        <end position="267"/>
    </location>
</feature>
<feature type="transmembrane region" description="Helical" evidence="2">
    <location>
        <begin position="12"/>
        <end position="35"/>
    </location>
</feature>
<dbReference type="EMBL" id="CP000254">
    <property type="protein sequence ID" value="ABD42118.1"/>
    <property type="molecule type" value="Genomic_DNA"/>
</dbReference>
<dbReference type="InterPro" id="IPR035986">
    <property type="entry name" value="PKD_dom_sf"/>
</dbReference>
<reference evidence="5" key="1">
    <citation type="journal article" date="2016" name="Stand. Genomic Sci.">
        <title>Complete genome sequence of Methanospirillum hungatei type strain JF1.</title>
        <authorList>
            <person name="Gunsalus R.P."/>
            <person name="Cook L.E."/>
            <person name="Crable B."/>
            <person name="Rohlin L."/>
            <person name="McDonald E."/>
            <person name="Mouttaki H."/>
            <person name="Sieber J.R."/>
            <person name="Poweleit N."/>
            <person name="Zhou H."/>
            <person name="Lapidus A.L."/>
            <person name="Daligault H.E."/>
            <person name="Land M."/>
            <person name="Gilna P."/>
            <person name="Ivanova N."/>
            <person name="Kyrpides N."/>
            <person name="Culley D.E."/>
            <person name="McInerney M.J."/>
        </authorList>
    </citation>
    <scope>NUCLEOTIDE SEQUENCE [LARGE SCALE GENOMIC DNA]</scope>
    <source>
        <strain evidence="5">ATCC 27890 / DSM 864 / NBRC 100397 / JF-1</strain>
    </source>
</reference>
<dbReference type="Proteomes" id="UP000001941">
    <property type="component" value="Chromosome"/>
</dbReference>
<dbReference type="InterPro" id="IPR012859">
    <property type="entry name" value="Pilin_N_archaeal"/>
</dbReference>
<gene>
    <name evidence="4" type="ordered locus">Mhun_2416</name>
</gene>
<keyword evidence="2" id="KW-1133">Transmembrane helix</keyword>
<feature type="compositionally biased region" description="Low complexity" evidence="1">
    <location>
        <begin position="172"/>
        <end position="186"/>
    </location>
</feature>
<organism evidence="4 5">
    <name type="scientific">Methanospirillum hungatei JF-1 (strain ATCC 27890 / DSM 864 / NBRC 100397 / JF-1)</name>
    <dbReference type="NCBI Taxonomy" id="323259"/>
    <lineage>
        <taxon>Archaea</taxon>
        <taxon>Methanobacteriati</taxon>
        <taxon>Methanobacteriota</taxon>
        <taxon>Stenosarchaea group</taxon>
        <taxon>Methanomicrobia</taxon>
        <taxon>Methanomicrobiales</taxon>
        <taxon>Methanospirillaceae</taxon>
        <taxon>Methanospirillum</taxon>
    </lineage>
</organism>
<dbReference type="GeneID" id="3922403"/>
<keyword evidence="2" id="KW-0472">Membrane</keyword>
<dbReference type="SUPFAM" id="SSF49299">
    <property type="entry name" value="PKD domain"/>
    <property type="match status" value="1"/>
</dbReference>
<dbReference type="SMART" id="SM00089">
    <property type="entry name" value="PKD"/>
    <property type="match status" value="1"/>
</dbReference>
<dbReference type="Pfam" id="PF18911">
    <property type="entry name" value="PKD_4"/>
    <property type="match status" value="1"/>
</dbReference>
<accession>Q2FN85</accession>
<evidence type="ECO:0000259" key="3">
    <source>
        <dbReference type="PROSITE" id="PS50093"/>
    </source>
</evidence>
<dbReference type="EnsemblBacteria" id="ABD42118">
    <property type="protein sequence ID" value="ABD42118"/>
    <property type="gene ID" value="Mhun_2416"/>
</dbReference>
<dbReference type="eggNOG" id="arCOG02416">
    <property type="taxonomic scope" value="Archaea"/>
</dbReference>
<dbReference type="PROSITE" id="PS50093">
    <property type="entry name" value="PKD"/>
    <property type="match status" value="1"/>
</dbReference>
<evidence type="ECO:0000256" key="1">
    <source>
        <dbReference type="SAM" id="MobiDB-lite"/>
    </source>
</evidence>
<dbReference type="InterPro" id="IPR013783">
    <property type="entry name" value="Ig-like_fold"/>
</dbReference>